<accession>A0A4Q2K4F8</accession>
<dbReference type="EMBL" id="SDOZ01000005">
    <property type="protein sequence ID" value="RXZ57888.1"/>
    <property type="molecule type" value="Genomic_DNA"/>
</dbReference>
<dbReference type="Pfam" id="PF08973">
    <property type="entry name" value="TM1506"/>
    <property type="match status" value="1"/>
</dbReference>
<keyword evidence="2" id="KW-1185">Reference proteome</keyword>
<dbReference type="InterPro" id="IPR015067">
    <property type="entry name" value="DUF1893_TM1506-like"/>
</dbReference>
<proteinExistence type="predicted"/>
<evidence type="ECO:0000313" key="2">
    <source>
        <dbReference type="Proteomes" id="UP000291269"/>
    </source>
</evidence>
<dbReference type="InterPro" id="IPR037081">
    <property type="entry name" value="Hyp_TM1506"/>
</dbReference>
<evidence type="ECO:0000313" key="1">
    <source>
        <dbReference type="EMBL" id="RXZ57888.1"/>
    </source>
</evidence>
<dbReference type="GO" id="GO:0003824">
    <property type="term" value="F:catalytic activity"/>
    <property type="evidence" value="ECO:0007669"/>
    <property type="project" value="InterPro"/>
</dbReference>
<protein>
    <submittedName>
        <fullName evidence="1">DUF1893 domain-containing protein</fullName>
    </submittedName>
</protein>
<dbReference type="RefSeq" id="WP_129227271.1">
    <property type="nucleotide sequence ID" value="NZ_SDOZ01000005.1"/>
</dbReference>
<sequence>MTDLEMAVQNLAGHTLCLCRDGMCIFSERRGIAPMMDLIASHADVTGYAAADLVVGKAAALLFVYAGIREIYAEVISDGAVRILKKYDIPFRFSRRTKQIVNRKGDDICPMEKAVQYIDEPEPALSALTNAIRNMT</sequence>
<comment type="caution">
    <text evidence="1">The sequence shown here is derived from an EMBL/GenBank/DDBJ whole genome shotgun (WGS) entry which is preliminary data.</text>
</comment>
<dbReference type="InterPro" id="IPR016193">
    <property type="entry name" value="Cytidine_deaminase-like"/>
</dbReference>
<organism evidence="1 2">
    <name type="scientific">Candidatus Borkfalkia ceftriaxoniphila</name>
    <dbReference type="NCBI Taxonomy" id="2508949"/>
    <lineage>
        <taxon>Bacteria</taxon>
        <taxon>Bacillati</taxon>
        <taxon>Bacillota</taxon>
        <taxon>Clostridia</taxon>
        <taxon>Christensenellales</taxon>
        <taxon>Christensenellaceae</taxon>
        <taxon>Candidatus Borkfalkia</taxon>
    </lineage>
</organism>
<dbReference type="AlphaFoldDB" id="A0A4Q2K4F8"/>
<dbReference type="Proteomes" id="UP000291269">
    <property type="component" value="Unassembled WGS sequence"/>
</dbReference>
<reference evidence="1 2" key="1">
    <citation type="journal article" date="2019" name="Gut">
        <title>Antibiotics-induced monodominance of a novel gut bacterial order.</title>
        <authorList>
            <person name="Hildebrand F."/>
            <person name="Moitinho-Silva L."/>
            <person name="Blasche S."/>
            <person name="Jahn M.T."/>
            <person name="Gossmann T.I."/>
            <person name="Heuerta-Cepas J."/>
            <person name="Hercog R."/>
            <person name="Luetge M."/>
            <person name="Bahram M."/>
            <person name="Pryszlak A."/>
            <person name="Alves R.J."/>
            <person name="Waszak S.M."/>
            <person name="Zhu A."/>
            <person name="Ye L."/>
            <person name="Costea P.I."/>
            <person name="Aalvink S."/>
            <person name="Belzer C."/>
            <person name="Forslund S.K."/>
            <person name="Sunagawa S."/>
            <person name="Hentschel U."/>
            <person name="Merten C."/>
            <person name="Patil K.R."/>
            <person name="Benes V."/>
            <person name="Bork P."/>
        </authorList>
    </citation>
    <scope>NUCLEOTIDE SEQUENCE [LARGE SCALE GENOMIC DNA]</scope>
    <source>
        <strain evidence="1 2">HDS1380</strain>
    </source>
</reference>
<gene>
    <name evidence="1" type="ORF">ESZ91_11075</name>
</gene>
<dbReference type="SUPFAM" id="SSF53927">
    <property type="entry name" value="Cytidine deaminase-like"/>
    <property type="match status" value="1"/>
</dbReference>
<dbReference type="Gene3D" id="3.40.140.30">
    <property type="entry name" value="Hypothetical protein TM1506"/>
    <property type="match status" value="1"/>
</dbReference>
<name>A0A4Q2K4F8_9FIRM</name>
<dbReference type="OrthoDB" id="9815422at2"/>